<sequence>MKKICIAILLCLGVTTTKAQDTPTGEIKLNVFNTIVLGSVEVGYEHFIDADQSIGVEVFINDRFSYTGEVGSRKFNTNSVALSYNFYLSSDNNGSGWELSPLLKYRFGDHKEIKDYTINGTTVPTEVTTDMDSFIIGLGVGYKWVFKNKFTISPYANIGRNFSKEVDDRFAAVEFNAGFSVGYRF</sequence>
<dbReference type="Proteomes" id="UP000244677">
    <property type="component" value="Chromosome"/>
</dbReference>
<dbReference type="AlphaFoldDB" id="A0A2S1LL93"/>
<name>A0A2S1LL93_9FLAO</name>
<dbReference type="InterPro" id="IPR036709">
    <property type="entry name" value="Autotransporte_beta_dom_sf"/>
</dbReference>
<dbReference type="Pfam" id="PF03797">
    <property type="entry name" value="Autotransporter"/>
    <property type="match status" value="1"/>
</dbReference>
<evidence type="ECO:0000259" key="2">
    <source>
        <dbReference type="Pfam" id="PF03797"/>
    </source>
</evidence>
<dbReference type="EMBL" id="CP020919">
    <property type="protein sequence ID" value="AWG24451.1"/>
    <property type="molecule type" value="Genomic_DNA"/>
</dbReference>
<dbReference type="Gene3D" id="2.40.128.130">
    <property type="entry name" value="Autotransporter beta-domain"/>
    <property type="match status" value="1"/>
</dbReference>
<accession>A0A2S1LL93</accession>
<feature type="domain" description="Autotransporter" evidence="2">
    <location>
        <begin position="39"/>
        <end position="158"/>
    </location>
</feature>
<proteinExistence type="predicted"/>
<keyword evidence="1" id="KW-0732">Signal</keyword>
<keyword evidence="4" id="KW-1185">Reference proteome</keyword>
<gene>
    <name evidence="3" type="ORF">FK004_03985</name>
</gene>
<dbReference type="InterPro" id="IPR005546">
    <property type="entry name" value="Autotransporte_beta"/>
</dbReference>
<feature type="signal peptide" evidence="1">
    <location>
        <begin position="1"/>
        <end position="19"/>
    </location>
</feature>
<dbReference type="SUPFAM" id="SSF103515">
    <property type="entry name" value="Autotransporter"/>
    <property type="match status" value="1"/>
</dbReference>
<dbReference type="OrthoDB" id="768080at2"/>
<evidence type="ECO:0000313" key="3">
    <source>
        <dbReference type="EMBL" id="AWG24451.1"/>
    </source>
</evidence>
<feature type="chain" id="PRO_5015689020" evidence="1">
    <location>
        <begin position="20"/>
        <end position="185"/>
    </location>
</feature>
<dbReference type="RefSeq" id="WP_108736092.1">
    <property type="nucleotide sequence ID" value="NZ_CP020919.1"/>
</dbReference>
<organism evidence="3 4">
    <name type="scientific">Flavobacterium kingsejongi</name>
    <dbReference type="NCBI Taxonomy" id="1678728"/>
    <lineage>
        <taxon>Bacteria</taxon>
        <taxon>Pseudomonadati</taxon>
        <taxon>Bacteroidota</taxon>
        <taxon>Flavobacteriia</taxon>
        <taxon>Flavobacteriales</taxon>
        <taxon>Flavobacteriaceae</taxon>
        <taxon>Flavobacterium</taxon>
    </lineage>
</organism>
<protein>
    <submittedName>
        <fullName evidence="3">DUF3575 domain-containing protein</fullName>
    </submittedName>
</protein>
<evidence type="ECO:0000313" key="4">
    <source>
        <dbReference type="Proteomes" id="UP000244677"/>
    </source>
</evidence>
<reference evidence="3 4" key="1">
    <citation type="submission" date="2017-04" db="EMBL/GenBank/DDBJ databases">
        <title>Complete genome sequence of Flavobacterium kingsejong AJ004.</title>
        <authorList>
            <person name="Lee P.C."/>
        </authorList>
    </citation>
    <scope>NUCLEOTIDE SEQUENCE [LARGE SCALE GENOMIC DNA]</scope>
    <source>
        <strain evidence="3 4">AJ004</strain>
    </source>
</reference>
<dbReference type="KEGG" id="fki:FK004_03985"/>
<evidence type="ECO:0000256" key="1">
    <source>
        <dbReference type="SAM" id="SignalP"/>
    </source>
</evidence>